<evidence type="ECO:0000313" key="2">
    <source>
        <dbReference type="EMBL" id="MCO1655830.1"/>
    </source>
</evidence>
<sequence length="272" mass="29029">MADDVDRYPHGVPCWIDTTHPDVPGAARFYRGLFGWDVRETPAGLVARIDGHDVAGIGGPPGGPAEPGWTTYIRVDGADDAVAAVRRAGGRVLAEPSDVEGAGRTATVADPSGAVFRLWEARGRRGAEVVNDGADGAWNWSNLQTPDPAGAQAFYAAVFGWRAVPLGPSSMWVLPGYREVLERFYPGLRERHEAQGVPDDFSNSVGWVLEGADARWTVTFAVADTDRTVERAVALGATVRVAPHTVDPVRTAELTDPQGVAFTVNTYQPGRG</sequence>
<dbReference type="Proteomes" id="UP001165283">
    <property type="component" value="Unassembled WGS sequence"/>
</dbReference>
<organism evidence="2 3">
    <name type="scientific">Pseudonocardia humida</name>
    <dbReference type="NCBI Taxonomy" id="2800819"/>
    <lineage>
        <taxon>Bacteria</taxon>
        <taxon>Bacillati</taxon>
        <taxon>Actinomycetota</taxon>
        <taxon>Actinomycetes</taxon>
        <taxon>Pseudonocardiales</taxon>
        <taxon>Pseudonocardiaceae</taxon>
        <taxon>Pseudonocardia</taxon>
    </lineage>
</organism>
<reference evidence="2" key="1">
    <citation type="submission" date="2021-04" db="EMBL/GenBank/DDBJ databases">
        <title>Pseudonocardia sp. nov., isolated from sandy soil of mangrove forest.</title>
        <authorList>
            <person name="Zan Z."/>
            <person name="Huang R."/>
            <person name="Liu W."/>
        </authorList>
    </citation>
    <scope>NUCLEOTIDE SEQUENCE</scope>
    <source>
        <strain evidence="2">S2-4</strain>
    </source>
</reference>
<dbReference type="PANTHER" id="PTHR33993">
    <property type="entry name" value="GLYOXALASE-RELATED"/>
    <property type="match status" value="1"/>
</dbReference>
<feature type="domain" description="VOC" evidence="1">
    <location>
        <begin position="12"/>
        <end position="121"/>
    </location>
</feature>
<dbReference type="SUPFAM" id="SSF54593">
    <property type="entry name" value="Glyoxalase/Bleomycin resistance protein/Dihydroxybiphenyl dioxygenase"/>
    <property type="match status" value="2"/>
</dbReference>
<dbReference type="Pfam" id="PF00903">
    <property type="entry name" value="Glyoxalase"/>
    <property type="match status" value="1"/>
</dbReference>
<dbReference type="InterPro" id="IPR029068">
    <property type="entry name" value="Glyas_Bleomycin-R_OHBP_Dase"/>
</dbReference>
<dbReference type="RefSeq" id="WP_252437980.1">
    <property type="nucleotide sequence ID" value="NZ_JAGSOV010000024.1"/>
</dbReference>
<dbReference type="PANTHER" id="PTHR33993:SF14">
    <property type="entry name" value="GB|AAF24581.1"/>
    <property type="match status" value="1"/>
</dbReference>
<accession>A0ABT0ZYL3</accession>
<feature type="domain" description="VOC" evidence="1">
    <location>
        <begin position="137"/>
        <end position="267"/>
    </location>
</feature>
<dbReference type="InterPro" id="IPR052164">
    <property type="entry name" value="Anthracycline_SecMetBiosynth"/>
</dbReference>
<comment type="caution">
    <text evidence="2">The sequence shown here is derived from an EMBL/GenBank/DDBJ whole genome shotgun (WGS) entry which is preliminary data.</text>
</comment>
<dbReference type="Gene3D" id="3.10.180.10">
    <property type="entry name" value="2,3-Dihydroxybiphenyl 1,2-Dioxygenase, domain 1"/>
    <property type="match status" value="2"/>
</dbReference>
<dbReference type="EMBL" id="JAGSOV010000024">
    <property type="protein sequence ID" value="MCO1655830.1"/>
    <property type="molecule type" value="Genomic_DNA"/>
</dbReference>
<evidence type="ECO:0000259" key="1">
    <source>
        <dbReference type="PROSITE" id="PS51819"/>
    </source>
</evidence>
<protein>
    <submittedName>
        <fullName evidence="2">VOC family protein</fullName>
    </submittedName>
</protein>
<dbReference type="InterPro" id="IPR037523">
    <property type="entry name" value="VOC_core"/>
</dbReference>
<proteinExistence type="predicted"/>
<gene>
    <name evidence="2" type="ORF">KDL28_12275</name>
</gene>
<keyword evidence="3" id="KW-1185">Reference proteome</keyword>
<dbReference type="InterPro" id="IPR041581">
    <property type="entry name" value="Glyoxalase_6"/>
</dbReference>
<dbReference type="InterPro" id="IPR004360">
    <property type="entry name" value="Glyas_Fos-R_dOase_dom"/>
</dbReference>
<evidence type="ECO:0000313" key="3">
    <source>
        <dbReference type="Proteomes" id="UP001165283"/>
    </source>
</evidence>
<dbReference type="PROSITE" id="PS51819">
    <property type="entry name" value="VOC"/>
    <property type="match status" value="2"/>
</dbReference>
<dbReference type="Pfam" id="PF18029">
    <property type="entry name" value="Glyoxalase_6"/>
    <property type="match status" value="1"/>
</dbReference>
<name>A0ABT0ZYL3_9PSEU</name>
<dbReference type="CDD" id="cd07247">
    <property type="entry name" value="SgaA_N_like"/>
    <property type="match status" value="1"/>
</dbReference>